<evidence type="ECO:0000259" key="3">
    <source>
        <dbReference type="PROSITE" id="PS50853"/>
    </source>
</evidence>
<dbReference type="Pfam" id="PF07675">
    <property type="entry name" value="Cleaved_Adhesin"/>
    <property type="match status" value="4"/>
</dbReference>
<dbReference type="PROSITE" id="PS50853">
    <property type="entry name" value="FN3"/>
    <property type="match status" value="5"/>
</dbReference>
<feature type="domain" description="Fibronectin type-III" evidence="3">
    <location>
        <begin position="974"/>
        <end position="1062"/>
    </location>
</feature>
<feature type="domain" description="Fibronectin type-III" evidence="3">
    <location>
        <begin position="226"/>
        <end position="313"/>
    </location>
</feature>
<feature type="domain" description="Fibronectin type-III" evidence="3">
    <location>
        <begin position="471"/>
        <end position="562"/>
    </location>
</feature>
<dbReference type="Gene3D" id="2.60.120.200">
    <property type="match status" value="4"/>
</dbReference>
<dbReference type="InterPro" id="IPR013783">
    <property type="entry name" value="Ig-like_fold"/>
</dbReference>
<dbReference type="RefSeq" id="WP_092443660.1">
    <property type="nucleotide sequence ID" value="NZ_LT629774.1"/>
</dbReference>
<dbReference type="NCBIfam" id="NF038128">
    <property type="entry name" value="choice_anch_J"/>
    <property type="match status" value="4"/>
</dbReference>
<gene>
    <name evidence="4" type="ORF">SAMN04489797_0352</name>
</gene>
<dbReference type="SMART" id="SM00060">
    <property type="entry name" value="FN3"/>
    <property type="match status" value="5"/>
</dbReference>
<evidence type="ECO:0000313" key="4">
    <source>
        <dbReference type="EMBL" id="SDR87426.1"/>
    </source>
</evidence>
<dbReference type="Gene3D" id="2.60.40.10">
    <property type="entry name" value="Immunoglobulins"/>
    <property type="match status" value="5"/>
</dbReference>
<evidence type="ECO:0000256" key="1">
    <source>
        <dbReference type="ARBA" id="ARBA00022737"/>
    </source>
</evidence>
<evidence type="ECO:0000313" key="5">
    <source>
        <dbReference type="Proteomes" id="UP000198963"/>
    </source>
</evidence>
<feature type="compositionally biased region" description="Low complexity" evidence="2">
    <location>
        <begin position="513"/>
        <end position="524"/>
    </location>
</feature>
<proteinExistence type="predicted"/>
<evidence type="ECO:0000256" key="2">
    <source>
        <dbReference type="SAM" id="MobiDB-lite"/>
    </source>
</evidence>
<feature type="domain" description="Fibronectin type-III" evidence="3">
    <location>
        <begin position="1234"/>
        <end position="1327"/>
    </location>
</feature>
<reference evidence="4 5" key="1">
    <citation type="submission" date="2016-10" db="EMBL/GenBank/DDBJ databases">
        <authorList>
            <person name="Varghese N."/>
            <person name="Submissions S."/>
        </authorList>
    </citation>
    <scope>NUCLEOTIDE SEQUENCE [LARGE SCALE GENOMIC DNA]</scope>
    <source>
        <strain evidence="4 5">RHA_55</strain>
    </source>
</reference>
<keyword evidence="1" id="KW-0677">Repeat</keyword>
<dbReference type="PANTHER" id="PTHR46708:SF2">
    <property type="entry name" value="FIBRONECTIN TYPE-III DOMAIN-CONTAINING PROTEIN"/>
    <property type="match status" value="1"/>
</dbReference>
<dbReference type="Pfam" id="PF13585">
    <property type="entry name" value="CHU_C"/>
    <property type="match status" value="1"/>
</dbReference>
<dbReference type="STRING" id="1249933.SAMN04489797_0352"/>
<dbReference type="PANTHER" id="PTHR46708">
    <property type="entry name" value="TENASCIN"/>
    <property type="match status" value="1"/>
</dbReference>
<dbReference type="InterPro" id="IPR003961">
    <property type="entry name" value="FN3_dom"/>
</dbReference>
<dbReference type="EMBL" id="LT629774">
    <property type="protein sequence ID" value="SDR87426.1"/>
    <property type="molecule type" value="Genomic_DNA"/>
</dbReference>
<protein>
    <submittedName>
        <fullName evidence="4">Gliding motility-associated C-terminal domain-containing protein</fullName>
    </submittedName>
</protein>
<name>A0A1H1ML05_9FLAO</name>
<organism evidence="4 5">
    <name type="scientific">Winogradskyella sediminis</name>
    <dbReference type="NCBI Taxonomy" id="1382466"/>
    <lineage>
        <taxon>Bacteria</taxon>
        <taxon>Pseudomonadati</taxon>
        <taxon>Bacteroidota</taxon>
        <taxon>Flavobacteriia</taxon>
        <taxon>Flavobacteriales</taxon>
        <taxon>Flavobacteriaceae</taxon>
        <taxon>Winogradskyella</taxon>
    </lineage>
</organism>
<dbReference type="InterPro" id="IPR011628">
    <property type="entry name" value="Cleaved_adhesin"/>
</dbReference>
<feature type="domain" description="Fibronectin type-III" evidence="3">
    <location>
        <begin position="723"/>
        <end position="815"/>
    </location>
</feature>
<dbReference type="Pfam" id="PF00041">
    <property type="entry name" value="fn3"/>
    <property type="match status" value="3"/>
</dbReference>
<dbReference type="Pfam" id="PF19081">
    <property type="entry name" value="Ig_7"/>
    <property type="match status" value="1"/>
</dbReference>
<dbReference type="CDD" id="cd00063">
    <property type="entry name" value="FN3"/>
    <property type="match status" value="4"/>
</dbReference>
<dbReference type="InterPro" id="IPR036116">
    <property type="entry name" value="FN3_sf"/>
</dbReference>
<keyword evidence="5" id="KW-1185">Reference proteome</keyword>
<feature type="region of interest" description="Disordered" evidence="2">
    <location>
        <begin position="506"/>
        <end position="527"/>
    </location>
</feature>
<dbReference type="SUPFAM" id="SSF49265">
    <property type="entry name" value="Fibronectin type III"/>
    <property type="match status" value="3"/>
</dbReference>
<dbReference type="Proteomes" id="UP000198963">
    <property type="component" value="Chromosome I"/>
</dbReference>
<dbReference type="InterPro" id="IPR044023">
    <property type="entry name" value="Ig_7"/>
</dbReference>
<accession>A0A1H1ML05</accession>
<sequence>MKTELQPEVMNHHFFSNHRKNENLSFKKTKSGWILTLIFIWLCSSISFAQLSENFDSGIPTNPSEWTLINNGVGTLNWSSTTDGYLGTNGAAINPAAENIGDQNTAEYFLVTPQIVVPENGEIQFYTKQGSEDDNGTQYEVRLSTAAQPDVNGFNIAIQSYTESNLNVGAQTSYEKKVIEIPTSIPAGLNIYIAFVAINTQNGATPTGDEWFIDDVAILEGCFEIEEDDVNVEDITVDGALVTWSHPTATNFEIQILPEGGVPADSGIPVAGTSYALANLDDDTEFDIYISAVCDNDTESAFTGPYTFKTLRYGLSCEAPIEIGDISTTPYVLTDNLDNWSNPDVTYSTQGTNCVPGSSTTNYLNGNKIFLSYTPTQSGLLSLTQETGTDGGANGNNCYNSRSSLFVYDSCADVGVSCTAGVITTSAFDPKTISNLLVQAGQTYIIVVSSELTASAGICFELEITAPTCAPPGNITYNSLTENSVNFSWDNIGGFSDSWEYSIVPTEAGEPTGSGTATSTNTSNQISSGLAPGTTYDFYVRSICSGSPGVWSAPITFTTQCTVFDTPYFTDFATATNENPEPCWTTIDANGDGTKWAFIGGYATLQTRVNNVNGLSNDYYVSPQINFDGVQKRIRYKHRATQGVSTYTIKLSTSGVGVEDFTTVILPETTINNTGFIENIVDIPEGVTGNVNIAFVIEPYDTETALRLSIDDVYIEDKPTCPDPLNPFVLESQITTNSAWLLWTAGDEETQWEVAIQDLGAGVPTTDGVLVDNNAPYIASGLDAGRRYEFYVRAYCSEDDQSQWVGPVPFTTLCESYDTPFFESFNDDDAETQKFCWEITDNNNDGSTWIMDDTDAYINAAIDYDDYLISPAINLDGTPKLLKYKYRSEFSFFSSFPRFGLQVLMSTTNTNPTSFTEIIPLEVYTNSNYVENSVVIEGTGTIYIAFRVPPEFSNPASILSIEDVSITDAPDCPNPTGLMVDGLLTTSAELSWTPGFQETNWNIVVQPQGSGVPSNSGTAVTSPSYIAEDLSADTAYEFYVMADCGDGTSQWVGPMSFRTLCNAFTSPFVETFNSDSESESCWTIINNNNDDESWELNTTGFTYEGDQAAVMFTGSNGQNDDYLISPTITITENQRLRYYYRVNDSFFTEDLDVLLSTNGTALDQFTTLLYDSDADPVIINNVEYKVKVVNFPAGISGDINIAFHVPFFQSTMPYRGQTLAIDNVNIEDVPECAEPTNIFIDNITDTQVQVNWEANGSESAWEISVQPTGTPTPIGDTDPAYLYNASTNPFTVTGLEASTMYDVYVRAVCDGDNDHWTGPVVVTTKCSFENLCQYTFLLTSETDVSATLDITQNNQVVQSLPFEGNDAESFTVFLCSGAEFSAYFDTIGSNQAQYSSYQFDVLDSEGVLVYSSPSGIALRTTVYTGTSICGTITCPQPTDLSIDDQSVFSWTAGGSETQWEVAIQSIENGTIPQSGTVVSTNSYTPVLSDFNDPNAASYEYFVRAICGTDDESFWSGPFEFVRNDDISNAIAIPINANEICDEAIVEASFIGATVSAETMSCDGTNGGDVWFEFTAESLIHTIEVNSYSGSFRDSNGDPLYPELTMTLYKDNGGGNLEEIICTYDNALVAMYASELIVGENYKLRLTLNSNNSTAYRFGICLKTPDDLCNVSTINGGFEEPNLAGLSGVNTIISMNTVPGWRSNLDSSNDIFYWESLNAPGFQPYEGGQCVQILSDQGVSIDPNDNINVKGYYRDFDTSEISLMDFSYAHLARFDDNSIELFAGPIGGPYTLINEHLGVTQAWTVVTGQYSVPTGQEITRFIFRSKDNAIGNVLDAVHIVANNEIVTTSFTVDCTDASATIMANGTGTWIADENNPGPVTIVDPNNSTTDVINFVQNGTYIFTWQSGYCFYDIEIIYNGVSETPLVESPVEYCLNDVAVPLVATPADALSLVWYTEATGGTGSATAPTPDASIANTTIYYVAYTDTEGCEGPRAEIEVVVSESFTPELTFTYDTTCVVSTVNPVPSLSTEFATGGTFTSTTLTVDATTGAVDMTSASVGQHDVIYTYDGDENTCTSLGSYTATIEFTAASVPVTGFDYGTTAYCVLSTSIITPTLDPSFTTGGMFSATSLTVDATTGAIDLATATAGSHEVTYTVEADEMNCSDTGFTTTTIEITASTTPITDFSYVEDVYCADTSSIFPELSAGFTIGGTFSAESGLAINPTTGEINVASSTLGNYNVTYEISEDISNCIENNTSTFNITILDAIEVGVEGECNDSDYILTASPLNGSFESNEADYIWKDANGTIVGENSETFNVSDYASQNTDVTVPLQFSVTVDFGGCSVTTSYTTERLSCRDIPRGISPDGNGKNDAFDLLGYGVKELNIFNRHGVEVYNFNGTYTNQWYGQTNNGDDLPDGTYFYTIHKEDGSSLTGWVFINRAQ</sequence>
<dbReference type="InterPro" id="IPR050991">
    <property type="entry name" value="ECM_Regulatory_Proteins"/>
</dbReference>